<dbReference type="CDD" id="cd07302">
    <property type="entry name" value="CHD"/>
    <property type="match status" value="1"/>
</dbReference>
<dbReference type="Pfam" id="PF13174">
    <property type="entry name" value="TPR_6"/>
    <property type="match status" value="1"/>
</dbReference>
<reference evidence="16 17" key="1">
    <citation type="submission" date="2018-05" db="EMBL/GenBank/DDBJ databases">
        <title>Complete genome sequence of Flagellimonas aquimarina ECD12 isolated from seaweed Ecklonia cava.</title>
        <authorList>
            <person name="Choi S."/>
            <person name="Seong C."/>
        </authorList>
    </citation>
    <scope>NUCLEOTIDE SEQUENCE [LARGE SCALE GENOMIC DNA]</scope>
    <source>
        <strain evidence="16 17">ECD12</strain>
    </source>
</reference>
<keyword evidence="12" id="KW-0472">Membrane</keyword>
<keyword evidence="12" id="KW-0812">Transmembrane</keyword>
<dbReference type="Pfam" id="PF13424">
    <property type="entry name" value="TPR_12"/>
    <property type="match status" value="2"/>
</dbReference>
<dbReference type="GO" id="GO:0009927">
    <property type="term" value="F:histidine phosphotransfer kinase activity"/>
    <property type="evidence" value="ECO:0007669"/>
    <property type="project" value="TreeGrafter"/>
</dbReference>
<dbReference type="GO" id="GO:0005886">
    <property type="term" value="C:plasma membrane"/>
    <property type="evidence" value="ECO:0007669"/>
    <property type="project" value="TreeGrafter"/>
</dbReference>
<evidence type="ECO:0000256" key="2">
    <source>
        <dbReference type="ARBA" id="ARBA00012438"/>
    </source>
</evidence>
<dbReference type="Pfam" id="PF00512">
    <property type="entry name" value="HisKA"/>
    <property type="match status" value="1"/>
</dbReference>
<evidence type="ECO:0000256" key="6">
    <source>
        <dbReference type="ARBA" id="ARBA00023012"/>
    </source>
</evidence>
<dbReference type="PROSITE" id="PS50110">
    <property type="entry name" value="RESPONSE_REGULATORY"/>
    <property type="match status" value="1"/>
</dbReference>
<dbReference type="Gene3D" id="1.25.40.10">
    <property type="entry name" value="Tetratricopeptide repeat domain"/>
    <property type="match status" value="2"/>
</dbReference>
<evidence type="ECO:0000259" key="13">
    <source>
        <dbReference type="PROSITE" id="PS50109"/>
    </source>
</evidence>
<dbReference type="FunFam" id="3.40.50.2300:FF:000001">
    <property type="entry name" value="DNA-binding response regulator PhoB"/>
    <property type="match status" value="1"/>
</dbReference>
<comment type="caution">
    <text evidence="16">The sequence shown here is derived from an EMBL/GenBank/DDBJ whole genome shotgun (WGS) entry which is preliminary data.</text>
</comment>
<dbReference type="EMBL" id="QGEG01000002">
    <property type="protein sequence ID" value="PWL38427.1"/>
    <property type="molecule type" value="Genomic_DNA"/>
</dbReference>
<dbReference type="SUPFAM" id="SSF47384">
    <property type="entry name" value="Homodimeric domain of signal transducing histidine kinase"/>
    <property type="match status" value="1"/>
</dbReference>
<keyword evidence="9" id="KW-0804">Transcription</keyword>
<dbReference type="SMART" id="SM00448">
    <property type="entry name" value="REC"/>
    <property type="match status" value="1"/>
</dbReference>
<evidence type="ECO:0000313" key="16">
    <source>
        <dbReference type="EMBL" id="PWL38427.1"/>
    </source>
</evidence>
<keyword evidence="7" id="KW-0805">Transcription regulation</keyword>
<evidence type="ECO:0000313" key="17">
    <source>
        <dbReference type="Proteomes" id="UP000245762"/>
    </source>
</evidence>
<dbReference type="PROSITE" id="PS50125">
    <property type="entry name" value="GUANYLATE_CYCLASE_2"/>
    <property type="match status" value="1"/>
</dbReference>
<dbReference type="PANTHER" id="PTHR43047:SF72">
    <property type="entry name" value="OSMOSENSING HISTIDINE PROTEIN KINASE SLN1"/>
    <property type="match status" value="1"/>
</dbReference>
<evidence type="ECO:0000256" key="7">
    <source>
        <dbReference type="ARBA" id="ARBA00023015"/>
    </source>
</evidence>
<dbReference type="GO" id="GO:0003677">
    <property type="term" value="F:DNA binding"/>
    <property type="evidence" value="ECO:0007669"/>
    <property type="project" value="UniProtKB-KW"/>
</dbReference>
<dbReference type="PRINTS" id="PR00344">
    <property type="entry name" value="BCTRLSENSOR"/>
</dbReference>
<evidence type="ECO:0000256" key="11">
    <source>
        <dbReference type="PROSITE-ProRule" id="PRU00339"/>
    </source>
</evidence>
<feature type="domain" description="Histidine kinase" evidence="13">
    <location>
        <begin position="449"/>
        <end position="667"/>
    </location>
</feature>
<keyword evidence="8" id="KW-0238">DNA-binding</keyword>
<dbReference type="GO" id="GO:0004016">
    <property type="term" value="F:adenylate cyclase activity"/>
    <property type="evidence" value="ECO:0007669"/>
    <property type="project" value="UniProtKB-ARBA"/>
</dbReference>
<dbReference type="PANTHER" id="PTHR43047">
    <property type="entry name" value="TWO-COMPONENT HISTIDINE PROTEIN KINASE"/>
    <property type="match status" value="1"/>
</dbReference>
<dbReference type="Pfam" id="PF02518">
    <property type="entry name" value="HATPase_c"/>
    <property type="match status" value="1"/>
</dbReference>
<feature type="domain" description="Guanylate cyclase" evidence="15">
    <location>
        <begin position="865"/>
        <end position="992"/>
    </location>
</feature>
<dbReference type="InterPro" id="IPR036097">
    <property type="entry name" value="HisK_dim/P_sf"/>
</dbReference>
<dbReference type="InterPro" id="IPR011006">
    <property type="entry name" value="CheY-like_superfamily"/>
</dbReference>
<dbReference type="SMART" id="SM00388">
    <property type="entry name" value="HisKA"/>
    <property type="match status" value="1"/>
</dbReference>
<gene>
    <name evidence="16" type="ORF">DKG77_09170</name>
</gene>
<evidence type="ECO:0000259" key="15">
    <source>
        <dbReference type="PROSITE" id="PS50125"/>
    </source>
</evidence>
<dbReference type="RefSeq" id="WP_109662369.1">
    <property type="nucleotide sequence ID" value="NZ_QGEG01000002.1"/>
</dbReference>
<evidence type="ECO:0000259" key="14">
    <source>
        <dbReference type="PROSITE" id="PS50110"/>
    </source>
</evidence>
<dbReference type="CDD" id="cd00082">
    <property type="entry name" value="HisKA"/>
    <property type="match status" value="1"/>
</dbReference>
<dbReference type="InterPro" id="IPR005467">
    <property type="entry name" value="His_kinase_dom"/>
</dbReference>
<evidence type="ECO:0000256" key="5">
    <source>
        <dbReference type="ARBA" id="ARBA00022777"/>
    </source>
</evidence>
<evidence type="ECO:0000256" key="12">
    <source>
        <dbReference type="SAM" id="Phobius"/>
    </source>
</evidence>
<dbReference type="Gene3D" id="1.10.287.130">
    <property type="match status" value="1"/>
</dbReference>
<keyword evidence="6" id="KW-0902">Two-component regulatory system</keyword>
<feature type="repeat" description="TPR" evidence="11">
    <location>
        <begin position="195"/>
        <end position="228"/>
    </location>
</feature>
<dbReference type="InterPro" id="IPR019734">
    <property type="entry name" value="TPR_rpt"/>
</dbReference>
<evidence type="ECO:0000256" key="8">
    <source>
        <dbReference type="ARBA" id="ARBA00023125"/>
    </source>
</evidence>
<dbReference type="Gene3D" id="3.40.50.2300">
    <property type="match status" value="1"/>
</dbReference>
<dbReference type="PROSITE" id="PS50109">
    <property type="entry name" value="HIS_KIN"/>
    <property type="match status" value="1"/>
</dbReference>
<dbReference type="GO" id="GO:0000155">
    <property type="term" value="F:phosphorelay sensor kinase activity"/>
    <property type="evidence" value="ECO:0007669"/>
    <property type="project" value="InterPro"/>
</dbReference>
<dbReference type="CDD" id="cd17574">
    <property type="entry name" value="REC_OmpR"/>
    <property type="match status" value="1"/>
</dbReference>
<dbReference type="AlphaFoldDB" id="A0A316KW17"/>
<dbReference type="Proteomes" id="UP000245762">
    <property type="component" value="Unassembled WGS sequence"/>
</dbReference>
<organism evidence="16 17">
    <name type="scientific">Flagellimonas aquimarina</name>
    <dbReference type="NCBI Taxonomy" id="2201895"/>
    <lineage>
        <taxon>Bacteria</taxon>
        <taxon>Pseudomonadati</taxon>
        <taxon>Bacteroidota</taxon>
        <taxon>Flavobacteriia</taxon>
        <taxon>Flavobacteriales</taxon>
        <taxon>Flavobacteriaceae</taxon>
        <taxon>Flagellimonas</taxon>
    </lineage>
</organism>
<dbReference type="InterPro" id="IPR036890">
    <property type="entry name" value="HATPase_C_sf"/>
</dbReference>
<name>A0A316KW17_9FLAO</name>
<dbReference type="OrthoDB" id="1522078at2"/>
<keyword evidence="5" id="KW-0418">Kinase</keyword>
<dbReference type="PROSITE" id="PS50005">
    <property type="entry name" value="TPR"/>
    <property type="match status" value="5"/>
</dbReference>
<feature type="transmembrane region" description="Helical" evidence="12">
    <location>
        <begin position="399"/>
        <end position="417"/>
    </location>
</feature>
<proteinExistence type="predicted"/>
<dbReference type="SUPFAM" id="SSF81901">
    <property type="entry name" value="HCP-like"/>
    <property type="match status" value="1"/>
</dbReference>
<dbReference type="CDD" id="cd16922">
    <property type="entry name" value="HATPase_EvgS-ArcB-TorS-like"/>
    <property type="match status" value="1"/>
</dbReference>
<evidence type="ECO:0000256" key="9">
    <source>
        <dbReference type="ARBA" id="ARBA00023163"/>
    </source>
</evidence>
<keyword evidence="11" id="KW-0802">TPR repeat</keyword>
<dbReference type="InterPro" id="IPR001789">
    <property type="entry name" value="Sig_transdc_resp-reg_receiver"/>
</dbReference>
<dbReference type="Gene3D" id="3.30.70.1230">
    <property type="entry name" value="Nucleotide cyclase"/>
    <property type="match status" value="1"/>
</dbReference>
<dbReference type="InterPro" id="IPR011990">
    <property type="entry name" value="TPR-like_helical_dom_sf"/>
</dbReference>
<dbReference type="SMART" id="SM00387">
    <property type="entry name" value="HATPase_c"/>
    <property type="match status" value="1"/>
</dbReference>
<feature type="repeat" description="TPR" evidence="11">
    <location>
        <begin position="155"/>
        <end position="188"/>
    </location>
</feature>
<evidence type="ECO:0000256" key="10">
    <source>
        <dbReference type="PROSITE-ProRule" id="PRU00169"/>
    </source>
</evidence>
<feature type="domain" description="Response regulatory" evidence="14">
    <location>
        <begin position="708"/>
        <end position="825"/>
    </location>
</feature>
<dbReference type="PROSITE" id="PS50293">
    <property type="entry name" value="TPR_REGION"/>
    <property type="match status" value="1"/>
</dbReference>
<feature type="repeat" description="TPR" evidence="11">
    <location>
        <begin position="115"/>
        <end position="148"/>
    </location>
</feature>
<dbReference type="InterPro" id="IPR004358">
    <property type="entry name" value="Sig_transdc_His_kin-like_C"/>
</dbReference>
<keyword evidence="17" id="KW-1185">Reference proteome</keyword>
<dbReference type="FunFam" id="3.30.565.10:FF:000010">
    <property type="entry name" value="Sensor histidine kinase RcsC"/>
    <property type="match status" value="1"/>
</dbReference>
<feature type="repeat" description="TPR" evidence="11">
    <location>
        <begin position="235"/>
        <end position="268"/>
    </location>
</feature>
<dbReference type="InterPro" id="IPR001054">
    <property type="entry name" value="A/G_cyclase"/>
</dbReference>
<dbReference type="GO" id="GO:0009190">
    <property type="term" value="P:cyclic nucleotide biosynthetic process"/>
    <property type="evidence" value="ECO:0007669"/>
    <property type="project" value="InterPro"/>
</dbReference>
<feature type="repeat" description="TPR" evidence="11">
    <location>
        <begin position="1055"/>
        <end position="1088"/>
    </location>
</feature>
<dbReference type="Pfam" id="PF00211">
    <property type="entry name" value="Guanylate_cyc"/>
    <property type="match status" value="1"/>
</dbReference>
<dbReference type="InterPro" id="IPR003661">
    <property type="entry name" value="HisK_dim/P_dom"/>
</dbReference>
<dbReference type="SUPFAM" id="SSF55874">
    <property type="entry name" value="ATPase domain of HSP90 chaperone/DNA topoisomerase II/histidine kinase"/>
    <property type="match status" value="1"/>
</dbReference>
<dbReference type="SMART" id="SM00028">
    <property type="entry name" value="TPR"/>
    <property type="match status" value="7"/>
</dbReference>
<dbReference type="SUPFAM" id="SSF55073">
    <property type="entry name" value="Nucleotide cyclase"/>
    <property type="match status" value="1"/>
</dbReference>
<dbReference type="SMART" id="SM00044">
    <property type="entry name" value="CYCc"/>
    <property type="match status" value="1"/>
</dbReference>
<evidence type="ECO:0000256" key="1">
    <source>
        <dbReference type="ARBA" id="ARBA00000085"/>
    </source>
</evidence>
<dbReference type="Pfam" id="PF00072">
    <property type="entry name" value="Response_reg"/>
    <property type="match status" value="1"/>
</dbReference>
<accession>A0A316KW17</accession>
<protein>
    <recommendedName>
        <fullName evidence="2">histidine kinase</fullName>
        <ecNumber evidence="2">2.7.13.3</ecNumber>
    </recommendedName>
</protein>
<evidence type="ECO:0000256" key="3">
    <source>
        <dbReference type="ARBA" id="ARBA00022553"/>
    </source>
</evidence>
<keyword evidence="4" id="KW-0808">Transferase</keyword>
<evidence type="ECO:0000256" key="4">
    <source>
        <dbReference type="ARBA" id="ARBA00022679"/>
    </source>
</evidence>
<comment type="catalytic activity">
    <reaction evidence="1">
        <text>ATP + protein L-histidine = ADP + protein N-phospho-L-histidine.</text>
        <dbReference type="EC" id="2.7.13.3"/>
    </reaction>
</comment>
<dbReference type="EC" id="2.7.13.3" evidence="2"/>
<dbReference type="Gene3D" id="3.30.565.10">
    <property type="entry name" value="Histidine kinase-like ATPase, C-terminal domain"/>
    <property type="match status" value="1"/>
</dbReference>
<dbReference type="SUPFAM" id="SSF52172">
    <property type="entry name" value="CheY-like"/>
    <property type="match status" value="1"/>
</dbReference>
<keyword evidence="12" id="KW-1133">Transmembrane helix</keyword>
<keyword evidence="3 10" id="KW-0597">Phosphoprotein</keyword>
<sequence length="1119" mass="126451">MLIMCLAFNTVKAQDKHLDSLLTVWENHSEQDTVRLEAAYNIFILRFRQNLDSARTFGKKMLEFSKEKQNLEWETTSTRLIGNTYAVQGKLEDALAWFNTCLELSKKLDSKKDIATTVSNIGTIHYEMGNYSQSLSFLLDALKISEELEDKRGLARVTNNLGNVFIRQQDNEKALEYYTYSLKLKQELNNPRSLPAAYNNIALVYSNQKKYDLALENLMKSVSTSEKVDDKIGLTRAYNNLGALYDEKGDFDKALDYLNRGLKIKLEIQDVEGLATSYLYRGKTYLHKKQYSLAKKDCEEGLERAKEMGALLLQKEACECLSQAWEGLGNTNKSLEFHKRFTSLKDSLFNKNKTEEITRNELQYQFEKQQLADSISFHKKQTAQQVSFERDLNKQRNKFYIFLFGGLGLLLFGIIYWRSRQKTKELEKERDVVQKLKQVDQLKDQFLANTSHELRTPLVGIIGLTESLKDGIAGKLPKTALENLDMIANSGKRLSHLVNDILDFSKLKNKDLVLSQRPVDIYALSTIVLQLSQPMIKDKKLKLINSIPKEAPLLHADENRLQQIMHNLIGNAIKFTHKGYVTLLSERKKDMLSISISDTGIGIPKDKLETIFNSFEQADGSTQREFGGTGLGLSVTKQLVELHGGTINVTSEEGKGSIFTFTMPISKEKRSDIKESKYTSSDFVHTLSSSEEDMPVKQKIKSDNEALKILVVDDEPVNRRVLENHLTVAGYKVTEASSGKEALKLLEEQTSFSLVLLDVMMPGISGYEVCEKIRERFTASYLPIILLTAKNTVNELVIGFNSGANDYLTKPFSKNELLSRIKIHINLNTIHRATSKFVPSEFVKSVGKESITDIRLGDHIEKNVTVMFSDIRDYTSLSEGMTPEQNFKFVNAYVGRMGPIIKENEGFVNQYLGDGIMALFPKQAEHALDAAIEMQKTLTLYNKRRVEEKGYKPLSVGMGLHTGSLIMGIIGDINRNDPAVIADTVNSAARVEGVTKYYGANIIISENSLKSMKDSSGFNFRYLGKVKVKGKQKAIGIYECIDGDSVESISLKLKTISNYNKGISLFFDQQFDEANKAFEKVLAKNPNDAVAQYFNEKSKEYSIEGAPTDWQSVTVMNQK</sequence>
<dbReference type="InterPro" id="IPR029787">
    <property type="entry name" value="Nucleotide_cyclase"/>
</dbReference>
<feature type="modified residue" description="4-aspartylphosphate" evidence="10">
    <location>
        <position position="758"/>
    </location>
</feature>
<dbReference type="InterPro" id="IPR003594">
    <property type="entry name" value="HATPase_dom"/>
</dbReference>